<protein>
    <submittedName>
        <fullName evidence="5">Nitroreductase</fullName>
    </submittedName>
</protein>
<dbReference type="Pfam" id="PF00881">
    <property type="entry name" value="Nitroreductase"/>
    <property type="match status" value="2"/>
</dbReference>
<keyword evidence="3" id="KW-0560">Oxidoreductase</keyword>
<dbReference type="CDD" id="cd02150">
    <property type="entry name" value="nitroreductase"/>
    <property type="match status" value="1"/>
</dbReference>
<evidence type="ECO:0000313" key="5">
    <source>
        <dbReference type="EMBL" id="SKA92198.1"/>
    </source>
</evidence>
<evidence type="ECO:0000256" key="3">
    <source>
        <dbReference type="ARBA" id="ARBA00023002"/>
    </source>
</evidence>
<dbReference type="InterPro" id="IPR000415">
    <property type="entry name" value="Nitroreductase-like"/>
</dbReference>
<dbReference type="EMBL" id="FUYC01000015">
    <property type="protein sequence ID" value="SKA92198.1"/>
    <property type="molecule type" value="Genomic_DNA"/>
</dbReference>
<dbReference type="STRING" id="1121449.SAMN02745704_02401"/>
<dbReference type="OrthoDB" id="9798230at2"/>
<keyword evidence="1" id="KW-0285">Flavoprotein</keyword>
<dbReference type="PANTHER" id="PTHR23026:SF90">
    <property type="entry name" value="IODOTYROSINE DEIODINASE 1"/>
    <property type="match status" value="1"/>
</dbReference>
<dbReference type="GO" id="GO:0016491">
    <property type="term" value="F:oxidoreductase activity"/>
    <property type="evidence" value="ECO:0007669"/>
    <property type="project" value="UniProtKB-KW"/>
</dbReference>
<keyword evidence="6" id="KW-1185">Reference proteome</keyword>
<proteinExistence type="predicted"/>
<gene>
    <name evidence="5" type="ORF">SAMN02745704_02401</name>
</gene>
<dbReference type="AlphaFoldDB" id="A0A1T4XST1"/>
<accession>A0A1T4XST1</accession>
<dbReference type="PANTHER" id="PTHR23026">
    <property type="entry name" value="NADPH NITROREDUCTASE"/>
    <property type="match status" value="1"/>
</dbReference>
<feature type="domain" description="Nitroreductase" evidence="4">
    <location>
        <begin position="9"/>
        <end position="61"/>
    </location>
</feature>
<feature type="domain" description="Nitroreductase" evidence="4">
    <location>
        <begin position="68"/>
        <end position="148"/>
    </location>
</feature>
<dbReference type="Gene3D" id="3.40.109.10">
    <property type="entry name" value="NADH Oxidase"/>
    <property type="match status" value="1"/>
</dbReference>
<organism evidence="5 6">
    <name type="scientific">Paucidesulfovibrio gracilis DSM 16080</name>
    <dbReference type="NCBI Taxonomy" id="1121449"/>
    <lineage>
        <taxon>Bacteria</taxon>
        <taxon>Pseudomonadati</taxon>
        <taxon>Thermodesulfobacteriota</taxon>
        <taxon>Desulfovibrionia</taxon>
        <taxon>Desulfovibrionales</taxon>
        <taxon>Desulfovibrionaceae</taxon>
        <taxon>Paucidesulfovibrio</taxon>
    </lineage>
</organism>
<dbReference type="SUPFAM" id="SSF55469">
    <property type="entry name" value="FMN-dependent nitroreductase-like"/>
    <property type="match status" value="1"/>
</dbReference>
<reference evidence="5 6" key="1">
    <citation type="submission" date="2017-02" db="EMBL/GenBank/DDBJ databases">
        <authorList>
            <person name="Peterson S.W."/>
        </authorList>
    </citation>
    <scope>NUCLEOTIDE SEQUENCE [LARGE SCALE GENOMIC DNA]</scope>
    <source>
        <strain evidence="5 6">DSM 16080</strain>
    </source>
</reference>
<dbReference type="RefSeq" id="WP_078717946.1">
    <property type="nucleotide sequence ID" value="NZ_FUYC01000015.1"/>
</dbReference>
<evidence type="ECO:0000256" key="1">
    <source>
        <dbReference type="ARBA" id="ARBA00022630"/>
    </source>
</evidence>
<dbReference type="Proteomes" id="UP000190027">
    <property type="component" value="Unassembled WGS sequence"/>
</dbReference>
<evidence type="ECO:0000313" key="6">
    <source>
        <dbReference type="Proteomes" id="UP000190027"/>
    </source>
</evidence>
<dbReference type="InterPro" id="IPR029479">
    <property type="entry name" value="Nitroreductase"/>
</dbReference>
<evidence type="ECO:0000256" key="2">
    <source>
        <dbReference type="ARBA" id="ARBA00022643"/>
    </source>
</evidence>
<name>A0A1T4XST1_9BACT</name>
<evidence type="ECO:0000259" key="4">
    <source>
        <dbReference type="Pfam" id="PF00881"/>
    </source>
</evidence>
<sequence length="174" mass="19143">MDVFEAMHTRRSIRKYTDEPVSDETVRELLGAAMMAPSAGNAQAWQFVVIRDRALLERVKEFSPYAGMAAGAPLGILVCGDTSLEKYPGYWVQDCSAAMQNLLLAVHAKGLGAVWTGVHPIADREAGFRAMCGLPDNVKPLGFAVIGHPAQERRSEDRFNPERVHWDGYGKVRG</sequence>
<dbReference type="InterPro" id="IPR050627">
    <property type="entry name" value="Nitroreductase/BluB"/>
</dbReference>
<keyword evidence="2" id="KW-0288">FMN</keyword>